<name>A0AAE9YZU2_9GAMM</name>
<organism evidence="2 3">
    <name type="scientific">Thalassomonas viridans</name>
    <dbReference type="NCBI Taxonomy" id="137584"/>
    <lineage>
        <taxon>Bacteria</taxon>
        <taxon>Pseudomonadati</taxon>
        <taxon>Pseudomonadota</taxon>
        <taxon>Gammaproteobacteria</taxon>
        <taxon>Alteromonadales</taxon>
        <taxon>Colwelliaceae</taxon>
        <taxon>Thalassomonas</taxon>
    </lineage>
</organism>
<gene>
    <name evidence="2" type="ORF">SG34_021635</name>
</gene>
<dbReference type="RefSeq" id="WP_044836567.1">
    <property type="nucleotide sequence ID" value="NZ_CP059733.1"/>
</dbReference>
<reference evidence="2 3" key="1">
    <citation type="journal article" date="2015" name="Genome Announc.">
        <title>Draft Genome Sequences of Marine Isolates of Thalassomonas viridans and Thalassomonas actiniarum.</title>
        <authorList>
            <person name="Olonade I."/>
            <person name="van Zyl L.J."/>
            <person name="Trindade M."/>
        </authorList>
    </citation>
    <scope>NUCLEOTIDE SEQUENCE [LARGE SCALE GENOMIC DNA]</scope>
    <source>
        <strain evidence="2 3">XOM25</strain>
    </source>
</reference>
<keyword evidence="1" id="KW-0472">Membrane</keyword>
<keyword evidence="1" id="KW-0812">Transmembrane</keyword>
<sequence>MQQVIKQYGLLLSVLVFLLLLKFIIVPVYEWQQQTQATNALLSHRLHKSTFALNNRTEIAVQVQEMQKQLSSAGNLFFDYKDENVFQLNQQQWLEQQFERHDISVSNIGWQTAVPLASLGLIQHEVLVSFKGNAFDIQRVQVFFESQGKWIEFVDFNYRFGKRRGDKLSDISGRMSLRLYMQVQK</sequence>
<dbReference type="AlphaFoldDB" id="A0AAE9YZU2"/>
<reference evidence="2 3" key="2">
    <citation type="journal article" date="2022" name="Mar. Drugs">
        <title>Bioassay-Guided Fractionation Leads to the Detection of Cholic Acid Generated by the Rare Thalassomonas sp.</title>
        <authorList>
            <person name="Pheiffer F."/>
            <person name="Schneider Y.K."/>
            <person name="Hansen E.H."/>
            <person name="Andersen J.H."/>
            <person name="Isaksson J."/>
            <person name="Busche T."/>
            <person name="R C."/>
            <person name="Kalinowski J."/>
            <person name="Zyl L.V."/>
            <person name="Trindade M."/>
        </authorList>
    </citation>
    <scope>NUCLEOTIDE SEQUENCE [LARGE SCALE GENOMIC DNA]</scope>
    <source>
        <strain evidence="2 3">XOM25</strain>
    </source>
</reference>
<proteinExistence type="predicted"/>
<keyword evidence="3" id="KW-1185">Reference proteome</keyword>
<dbReference type="Proteomes" id="UP000032352">
    <property type="component" value="Chromosome"/>
</dbReference>
<dbReference type="EMBL" id="CP059733">
    <property type="protein sequence ID" value="WDE03948.1"/>
    <property type="molecule type" value="Genomic_DNA"/>
</dbReference>
<dbReference type="KEGG" id="tvd:SG34_021635"/>
<evidence type="ECO:0000313" key="2">
    <source>
        <dbReference type="EMBL" id="WDE03948.1"/>
    </source>
</evidence>
<evidence type="ECO:0000313" key="3">
    <source>
        <dbReference type="Proteomes" id="UP000032352"/>
    </source>
</evidence>
<evidence type="ECO:0000256" key="1">
    <source>
        <dbReference type="SAM" id="Phobius"/>
    </source>
</evidence>
<keyword evidence="1" id="KW-1133">Transmembrane helix</keyword>
<accession>A0AAE9YZU2</accession>
<feature type="transmembrane region" description="Helical" evidence="1">
    <location>
        <begin position="7"/>
        <end position="29"/>
    </location>
</feature>
<protein>
    <submittedName>
        <fullName evidence="2">Uncharacterized protein</fullName>
    </submittedName>
</protein>